<dbReference type="STRING" id="645134.A0A0L0HBE6"/>
<evidence type="ECO:0008006" key="7">
    <source>
        <dbReference type="Google" id="ProtNLM"/>
    </source>
</evidence>
<dbReference type="Proteomes" id="UP000053201">
    <property type="component" value="Unassembled WGS sequence"/>
</dbReference>
<evidence type="ECO:0000313" key="6">
    <source>
        <dbReference type="Proteomes" id="UP000053201"/>
    </source>
</evidence>
<feature type="domain" description="AMP-binding enzyme C-terminal" evidence="3">
    <location>
        <begin position="523"/>
        <end position="601"/>
    </location>
</feature>
<dbReference type="AlphaFoldDB" id="A0A0L0HBE6"/>
<dbReference type="Pfam" id="PF00501">
    <property type="entry name" value="AMP-binding"/>
    <property type="match status" value="1"/>
</dbReference>
<dbReference type="InterPro" id="IPR032387">
    <property type="entry name" value="ACAS_N"/>
</dbReference>
<gene>
    <name evidence="5" type="ORF">SPPG_05874</name>
</gene>
<dbReference type="EMBL" id="KQ257459">
    <property type="protein sequence ID" value="KNC98910.1"/>
    <property type="molecule type" value="Genomic_DNA"/>
</dbReference>
<dbReference type="Pfam" id="PF13193">
    <property type="entry name" value="AMP-binding_C"/>
    <property type="match status" value="1"/>
</dbReference>
<protein>
    <recommendedName>
        <fullName evidence="7">Propionate-CoA ligase</fullName>
    </recommendedName>
</protein>
<evidence type="ECO:0000259" key="2">
    <source>
        <dbReference type="Pfam" id="PF00501"/>
    </source>
</evidence>
<feature type="domain" description="AMP-dependent synthetase/ligase" evidence="2">
    <location>
        <begin position="75"/>
        <end position="458"/>
    </location>
</feature>
<dbReference type="OMA" id="VDNWWST"/>
<dbReference type="Gene3D" id="3.40.50.12780">
    <property type="entry name" value="N-terminal domain of ligase-like"/>
    <property type="match status" value="1"/>
</dbReference>
<name>A0A0L0HBE6_SPIPD</name>
<dbReference type="GO" id="GO:0050218">
    <property type="term" value="F:propionate-CoA ligase activity"/>
    <property type="evidence" value="ECO:0007669"/>
    <property type="project" value="TreeGrafter"/>
</dbReference>
<evidence type="ECO:0000259" key="4">
    <source>
        <dbReference type="Pfam" id="PF16177"/>
    </source>
</evidence>
<dbReference type="RefSeq" id="XP_016606950.1">
    <property type="nucleotide sequence ID" value="XM_016754080.1"/>
</dbReference>
<dbReference type="InterPro" id="IPR025110">
    <property type="entry name" value="AMP-bd_C"/>
</dbReference>
<dbReference type="Gene3D" id="3.30.300.30">
    <property type="match status" value="1"/>
</dbReference>
<keyword evidence="6" id="KW-1185">Reference proteome</keyword>
<dbReference type="OrthoDB" id="1706066at2759"/>
<evidence type="ECO:0000256" key="1">
    <source>
        <dbReference type="ARBA" id="ARBA00006432"/>
    </source>
</evidence>
<dbReference type="InterPro" id="IPR042099">
    <property type="entry name" value="ANL_N_sf"/>
</dbReference>
<dbReference type="PANTHER" id="PTHR43347">
    <property type="entry name" value="ACYL-COA SYNTHETASE"/>
    <property type="match status" value="1"/>
</dbReference>
<dbReference type="eggNOG" id="KOG1175">
    <property type="taxonomic scope" value="Eukaryota"/>
</dbReference>
<comment type="similarity">
    <text evidence="1">Belongs to the ATP-dependent AMP-binding enzyme family.</text>
</comment>
<dbReference type="InterPro" id="IPR020845">
    <property type="entry name" value="AMP-binding_CS"/>
</dbReference>
<dbReference type="PROSITE" id="PS00455">
    <property type="entry name" value="AMP_BINDING"/>
    <property type="match status" value="1"/>
</dbReference>
<dbReference type="Pfam" id="PF16177">
    <property type="entry name" value="ACAS_N"/>
    <property type="match status" value="1"/>
</dbReference>
<dbReference type="VEuPathDB" id="FungiDB:SPPG_05874"/>
<dbReference type="InterPro" id="IPR045851">
    <property type="entry name" value="AMP-bd_C_sf"/>
</dbReference>
<dbReference type="GeneID" id="27689218"/>
<proteinExistence type="inferred from homology"/>
<dbReference type="PANTHER" id="PTHR43347:SF3">
    <property type="entry name" value="ACYL-COA SYNTHETASE SHORT-CHAIN FAMILY MEMBER 3, MITOCHONDRIAL"/>
    <property type="match status" value="1"/>
</dbReference>
<dbReference type="InParanoid" id="A0A0L0HBE6"/>
<sequence>MPTHLQAHLHAHSLREPTAFWSAAANAITWYRKPDQIFQKTAEKCTPERGVNWQWFAGSELNTCYNALDRHIESGHGSRPALIYDSAVTGTKKTYTYGDLLDEVEVFAAVLEGAGVGKGTVVLIYMPMVPQAVIGMLACARLGAVHSVVFGGFAAGELAKRITDCQPEVILTASCGIEPARIVAYQPLLQEALTLTSYKPSATILLQRPEYRAELAGMLDWDEEVCKARREGRRAGWKVLKGDDPLYVIYTSGSTGVPKGVVRDNAGHAVALTWSMQNVFGVSPGDVFFAASDIGWVVGHSYIVYGPLLHGCTTILYEGKPVGTPDAGAFWRIVNEWKVNVLFTAPTAVRAIKREDPTGALLKRHDISSLRSLFLAGERSDPETVRHFEKVLGVPIRDNYWQTETGWPLAAACCLPGKPTPTRAGSAGPAIPGYDVRVLDASTKQEVTRNTLGAVVVKLPLPPGCFSSLWKNPAGFWKYLDKFDGYFDLTDAGFIDDDGYISIMSRTDDVINVAGHRLSTGSMEEVLAAHPDVAECAVVGVKDDMKGQVPVGFVVQIANSHSLHESLPKVLQTRIRTSLGPIASLKEIYIVPKLPKTRSGKILRRSLRDIVEGRKVVVPATIEDEGVLDVVQRLVRPRL</sequence>
<reference evidence="5 6" key="1">
    <citation type="submission" date="2009-08" db="EMBL/GenBank/DDBJ databases">
        <title>The Genome Sequence of Spizellomyces punctatus strain DAOM BR117.</title>
        <authorList>
            <consortium name="The Broad Institute Genome Sequencing Platform"/>
            <person name="Russ C."/>
            <person name="Cuomo C."/>
            <person name="Shea T."/>
            <person name="Young S.K."/>
            <person name="Zeng Q."/>
            <person name="Koehrsen M."/>
            <person name="Haas B."/>
            <person name="Borodovsky M."/>
            <person name="Guigo R."/>
            <person name="Alvarado L."/>
            <person name="Berlin A."/>
            <person name="Bochicchio J."/>
            <person name="Borenstein D."/>
            <person name="Chapman S."/>
            <person name="Chen Z."/>
            <person name="Engels R."/>
            <person name="Freedman E."/>
            <person name="Gellesch M."/>
            <person name="Goldberg J."/>
            <person name="Griggs A."/>
            <person name="Gujja S."/>
            <person name="Heiman D."/>
            <person name="Hepburn T."/>
            <person name="Howarth C."/>
            <person name="Jen D."/>
            <person name="Larson L."/>
            <person name="Lewis B."/>
            <person name="Mehta T."/>
            <person name="Park D."/>
            <person name="Pearson M."/>
            <person name="Roberts A."/>
            <person name="Saif S."/>
            <person name="Shenoy N."/>
            <person name="Sisk P."/>
            <person name="Stolte C."/>
            <person name="Sykes S."/>
            <person name="Thomson T."/>
            <person name="Walk T."/>
            <person name="White J."/>
            <person name="Yandava C."/>
            <person name="Burger G."/>
            <person name="Gray M.W."/>
            <person name="Holland P.W.H."/>
            <person name="King N."/>
            <person name="Lang F.B.F."/>
            <person name="Roger A.J."/>
            <person name="Ruiz-Trillo I."/>
            <person name="Lander E."/>
            <person name="Nusbaum C."/>
        </authorList>
    </citation>
    <scope>NUCLEOTIDE SEQUENCE [LARGE SCALE GENOMIC DNA]</scope>
    <source>
        <strain evidence="5 6">DAOM BR117</strain>
    </source>
</reference>
<accession>A0A0L0HBE6</accession>
<dbReference type="SUPFAM" id="SSF56801">
    <property type="entry name" value="Acetyl-CoA synthetase-like"/>
    <property type="match status" value="1"/>
</dbReference>
<evidence type="ECO:0000313" key="5">
    <source>
        <dbReference type="EMBL" id="KNC98910.1"/>
    </source>
</evidence>
<dbReference type="InterPro" id="IPR000873">
    <property type="entry name" value="AMP-dep_synth/lig_dom"/>
</dbReference>
<evidence type="ECO:0000259" key="3">
    <source>
        <dbReference type="Pfam" id="PF13193"/>
    </source>
</evidence>
<organism evidence="5 6">
    <name type="scientific">Spizellomyces punctatus (strain DAOM BR117)</name>
    <dbReference type="NCBI Taxonomy" id="645134"/>
    <lineage>
        <taxon>Eukaryota</taxon>
        <taxon>Fungi</taxon>
        <taxon>Fungi incertae sedis</taxon>
        <taxon>Chytridiomycota</taxon>
        <taxon>Chytridiomycota incertae sedis</taxon>
        <taxon>Chytridiomycetes</taxon>
        <taxon>Spizellomycetales</taxon>
        <taxon>Spizellomycetaceae</taxon>
        <taxon>Spizellomyces</taxon>
    </lineage>
</organism>
<feature type="domain" description="Acetyl-coenzyme A synthetase N-terminal" evidence="4">
    <location>
        <begin position="8"/>
        <end position="67"/>
    </location>
</feature>